<feature type="domain" description="CN hydrolase" evidence="2">
    <location>
        <begin position="1"/>
        <end position="240"/>
    </location>
</feature>
<protein>
    <submittedName>
        <fullName evidence="3">Hydrolase</fullName>
    </submittedName>
</protein>
<evidence type="ECO:0000256" key="1">
    <source>
        <dbReference type="ARBA" id="ARBA00010613"/>
    </source>
</evidence>
<dbReference type="SUPFAM" id="SSF56317">
    <property type="entry name" value="Carbon-nitrogen hydrolase"/>
    <property type="match status" value="1"/>
</dbReference>
<evidence type="ECO:0000259" key="2">
    <source>
        <dbReference type="PROSITE" id="PS50263"/>
    </source>
</evidence>
<dbReference type="CDD" id="cd07583">
    <property type="entry name" value="nitrilase_5"/>
    <property type="match status" value="1"/>
</dbReference>
<dbReference type="PROSITE" id="PS50263">
    <property type="entry name" value="CN_HYDROLASE"/>
    <property type="match status" value="1"/>
</dbReference>
<dbReference type="InterPro" id="IPR036526">
    <property type="entry name" value="C-N_Hydrolase_sf"/>
</dbReference>
<dbReference type="GO" id="GO:0016787">
    <property type="term" value="F:hydrolase activity"/>
    <property type="evidence" value="ECO:0007669"/>
    <property type="project" value="UniProtKB-KW"/>
</dbReference>
<reference evidence="4" key="1">
    <citation type="journal article" date="2019" name="Int. J. Syst. Evol. Microbiol.">
        <title>The Global Catalogue of Microorganisms (GCM) 10K type strain sequencing project: providing services to taxonomists for standard genome sequencing and annotation.</title>
        <authorList>
            <consortium name="The Broad Institute Genomics Platform"/>
            <consortium name="The Broad Institute Genome Sequencing Center for Infectious Disease"/>
            <person name="Wu L."/>
            <person name="Ma J."/>
        </authorList>
    </citation>
    <scope>NUCLEOTIDE SEQUENCE [LARGE SCALE GENOMIC DNA]</scope>
    <source>
        <strain evidence="4">CCM 7282</strain>
    </source>
</reference>
<dbReference type="PANTHER" id="PTHR23088:SF27">
    <property type="entry name" value="DEAMINATED GLUTATHIONE AMIDASE"/>
    <property type="match status" value="1"/>
</dbReference>
<keyword evidence="3" id="KW-0378">Hydrolase</keyword>
<dbReference type="EMBL" id="BMCJ01000002">
    <property type="protein sequence ID" value="GGC83476.1"/>
    <property type="molecule type" value="Genomic_DNA"/>
</dbReference>
<accession>A0ABQ1NRY7</accession>
<name>A0ABQ1NRY7_9BACI</name>
<dbReference type="PROSITE" id="PS01227">
    <property type="entry name" value="UPF0012"/>
    <property type="match status" value="1"/>
</dbReference>
<dbReference type="InterPro" id="IPR001110">
    <property type="entry name" value="UPF0012_CS"/>
</dbReference>
<dbReference type="RefSeq" id="WP_062441598.1">
    <property type="nucleotide sequence ID" value="NZ_BMCJ01000002.1"/>
</dbReference>
<evidence type="ECO:0000313" key="3">
    <source>
        <dbReference type="EMBL" id="GGC83476.1"/>
    </source>
</evidence>
<keyword evidence="4" id="KW-1185">Reference proteome</keyword>
<dbReference type="InterPro" id="IPR003010">
    <property type="entry name" value="C-N_Hydrolase"/>
</dbReference>
<dbReference type="Gene3D" id="3.60.110.10">
    <property type="entry name" value="Carbon-nitrogen hydrolase"/>
    <property type="match status" value="1"/>
</dbReference>
<gene>
    <name evidence="3" type="ORF">GCM10007216_12640</name>
</gene>
<dbReference type="Pfam" id="PF00795">
    <property type="entry name" value="CN_hydrolase"/>
    <property type="match status" value="1"/>
</dbReference>
<proteinExistence type="inferred from homology"/>
<organism evidence="3 4">
    <name type="scientific">Thalassobacillus devorans</name>
    <dbReference type="NCBI Taxonomy" id="279813"/>
    <lineage>
        <taxon>Bacteria</taxon>
        <taxon>Bacillati</taxon>
        <taxon>Bacillota</taxon>
        <taxon>Bacilli</taxon>
        <taxon>Bacillales</taxon>
        <taxon>Bacillaceae</taxon>
        <taxon>Thalassobacillus</taxon>
    </lineage>
</organism>
<dbReference type="PANTHER" id="PTHR23088">
    <property type="entry name" value="NITRILASE-RELATED"/>
    <property type="match status" value="1"/>
</dbReference>
<comment type="similarity">
    <text evidence="1">Belongs to the carbon-nitrogen hydrolase superfamily. NIT1/NIT2 family.</text>
</comment>
<evidence type="ECO:0000313" key="4">
    <source>
        <dbReference type="Proteomes" id="UP000619534"/>
    </source>
</evidence>
<dbReference type="Proteomes" id="UP000619534">
    <property type="component" value="Unassembled WGS sequence"/>
</dbReference>
<comment type="caution">
    <text evidence="3">The sequence shown here is derived from an EMBL/GenBank/DDBJ whole genome shotgun (WGS) entry which is preliminary data.</text>
</comment>
<sequence>MKFSIIQMDIVPGDPEANRIKVKELIQKEVEENNPDTIILPEMWTTAYTLPELDEYADVDGEPTIPFIKWLARQHQVNIVAGSIANKKEGGIYNSAYVIDRNGEEVYNYDKVHLVPMLKEEKFLAGGQKPAEVFELDGLKMGLIICYDLRFPELIRSLALEGAQVLIIVAEWPLARRDHWRTLQMARAIENQMYICSSNRIGSYDDVDFAGTSMIINPWGEVLAEGSVEKEESLSLELDLERVKSVRKEVPIFTSRVPHLYKKEK</sequence>